<name>A0A1N6ZT52_9RHOB</name>
<dbReference type="AlphaFoldDB" id="A0A1N6ZT52"/>
<gene>
    <name evidence="1" type="ORF">SAMN05421641_1389</name>
</gene>
<evidence type="ECO:0000313" key="1">
    <source>
        <dbReference type="EMBL" id="SIR30040.1"/>
    </source>
</evidence>
<dbReference type="Proteomes" id="UP000323956">
    <property type="component" value="Unassembled WGS sequence"/>
</dbReference>
<dbReference type="OrthoDB" id="9907360at2"/>
<evidence type="ECO:0000313" key="2">
    <source>
        <dbReference type="Proteomes" id="UP000323956"/>
    </source>
</evidence>
<sequence length="179" mass="20291">MPWYAEDAAARAEWRRKARTALAEIRDARAAPGFAPLVPPFHLRVFGDCAAEAVWLCDDEGCLDIDPAALPITASLAARCRLWAECYNTHEDAWFDHLHVKDWPAPPFDHFKAINLRGFFLACALMRALPGCRIEFLDEYRNLPWRDYTPGAQAEKPPHLIEITAEALRHEAASRGLKR</sequence>
<proteinExistence type="predicted"/>
<organism evidence="1 2">
    <name type="scientific">Paracoccus thiocyanatus</name>
    <dbReference type="NCBI Taxonomy" id="34006"/>
    <lineage>
        <taxon>Bacteria</taxon>
        <taxon>Pseudomonadati</taxon>
        <taxon>Pseudomonadota</taxon>
        <taxon>Alphaproteobacteria</taxon>
        <taxon>Rhodobacterales</taxon>
        <taxon>Paracoccaceae</taxon>
        <taxon>Paracoccus</taxon>
    </lineage>
</organism>
<reference evidence="1 2" key="1">
    <citation type="submission" date="2017-01" db="EMBL/GenBank/DDBJ databases">
        <authorList>
            <person name="Varghese N."/>
            <person name="Submissions S."/>
        </authorList>
    </citation>
    <scope>NUCLEOTIDE SEQUENCE [LARGE SCALE GENOMIC DNA]</scope>
    <source>
        <strain evidence="1 2">ATCC 700171</strain>
    </source>
</reference>
<dbReference type="RefSeq" id="WP_149766799.1">
    <property type="nucleotide sequence ID" value="NZ_FTMK01000038.1"/>
</dbReference>
<dbReference type="EMBL" id="FTMK01000038">
    <property type="protein sequence ID" value="SIR30040.1"/>
    <property type="molecule type" value="Genomic_DNA"/>
</dbReference>
<protein>
    <submittedName>
        <fullName evidence="1">Uncharacterized protein</fullName>
    </submittedName>
</protein>
<accession>A0A1N6ZT52</accession>